<reference evidence="1 2" key="1">
    <citation type="journal article" date="2009" name="Nature">
        <title>The Sorghum bicolor genome and the diversification of grasses.</title>
        <authorList>
            <person name="Paterson A.H."/>
            <person name="Bowers J.E."/>
            <person name="Bruggmann R."/>
            <person name="Dubchak I."/>
            <person name="Grimwood J."/>
            <person name="Gundlach H."/>
            <person name="Haberer G."/>
            <person name="Hellsten U."/>
            <person name="Mitros T."/>
            <person name="Poliakov A."/>
            <person name="Schmutz J."/>
            <person name="Spannagl M."/>
            <person name="Tang H."/>
            <person name="Wang X."/>
            <person name="Wicker T."/>
            <person name="Bharti A.K."/>
            <person name="Chapman J."/>
            <person name="Feltus F.A."/>
            <person name="Gowik U."/>
            <person name="Grigoriev I.V."/>
            <person name="Lyons E."/>
            <person name="Maher C.A."/>
            <person name="Martis M."/>
            <person name="Narechania A."/>
            <person name="Otillar R.P."/>
            <person name="Penning B.W."/>
            <person name="Salamov A.A."/>
            <person name="Wang Y."/>
            <person name="Zhang L."/>
            <person name="Carpita N.C."/>
            <person name="Freeling M."/>
            <person name="Gingle A.R."/>
            <person name="Hash C.T."/>
            <person name="Keller B."/>
            <person name="Klein P."/>
            <person name="Kresovich S."/>
            <person name="McCann M.C."/>
            <person name="Ming R."/>
            <person name="Peterson D.G."/>
            <person name="Mehboob-ur-Rahman"/>
            <person name="Ware D."/>
            <person name="Westhoff P."/>
            <person name="Mayer K.F."/>
            <person name="Messing J."/>
            <person name="Rokhsar D.S."/>
        </authorList>
    </citation>
    <scope>NUCLEOTIDE SEQUENCE [LARGE SCALE GENOMIC DNA]</scope>
    <source>
        <strain evidence="2">cv. BTx623</strain>
    </source>
</reference>
<accession>A0A1Z5S6Y0</accession>
<dbReference type="Proteomes" id="UP000000768">
    <property type="component" value="Chromosome 1"/>
</dbReference>
<sequence length="137" mass="15620">MILCVTDDLIISLCLHVLYPYYLFICHSMSVCSQIVIPIAGPGYVIQNSILEHCCQLICCISIQSRCIIIEVLDVLYISLHSPCITIEVLDLQIRFLSKTYIVHLFLRVLFDDRLCVSVQIILYFFFIPAATRGKSS</sequence>
<dbReference type="EMBL" id="CM000760">
    <property type="protein sequence ID" value="OQU91692.1"/>
    <property type="molecule type" value="Genomic_DNA"/>
</dbReference>
<dbReference type="InParanoid" id="A0A1Z5S6Y0"/>
<evidence type="ECO:0000313" key="1">
    <source>
        <dbReference type="EMBL" id="OQU91692.1"/>
    </source>
</evidence>
<dbReference type="AlphaFoldDB" id="A0A1Z5S6Y0"/>
<protein>
    <submittedName>
        <fullName evidence="1">Uncharacterized protein</fullName>
    </submittedName>
</protein>
<proteinExistence type="predicted"/>
<dbReference type="ExpressionAtlas" id="A0A1Z5S6Y0">
    <property type="expression patterns" value="baseline and differential"/>
</dbReference>
<name>A0A1Z5S6Y0_SORBI</name>
<evidence type="ECO:0000313" key="2">
    <source>
        <dbReference type="Proteomes" id="UP000000768"/>
    </source>
</evidence>
<organism evidence="1 2">
    <name type="scientific">Sorghum bicolor</name>
    <name type="common">Sorghum</name>
    <name type="synonym">Sorghum vulgare</name>
    <dbReference type="NCBI Taxonomy" id="4558"/>
    <lineage>
        <taxon>Eukaryota</taxon>
        <taxon>Viridiplantae</taxon>
        <taxon>Streptophyta</taxon>
        <taxon>Embryophyta</taxon>
        <taxon>Tracheophyta</taxon>
        <taxon>Spermatophyta</taxon>
        <taxon>Magnoliopsida</taxon>
        <taxon>Liliopsida</taxon>
        <taxon>Poales</taxon>
        <taxon>Poaceae</taxon>
        <taxon>PACMAD clade</taxon>
        <taxon>Panicoideae</taxon>
        <taxon>Andropogonodae</taxon>
        <taxon>Andropogoneae</taxon>
        <taxon>Sorghinae</taxon>
        <taxon>Sorghum</taxon>
    </lineage>
</organism>
<dbReference type="Gramene" id="OQU91692">
    <property type="protein sequence ID" value="OQU91692"/>
    <property type="gene ID" value="SORBI_3001G230801"/>
</dbReference>
<reference evidence="2" key="2">
    <citation type="journal article" date="2018" name="Plant J.">
        <title>The Sorghum bicolor reference genome: improved assembly, gene annotations, a transcriptome atlas, and signatures of genome organization.</title>
        <authorList>
            <person name="McCormick R.F."/>
            <person name="Truong S.K."/>
            <person name="Sreedasyam A."/>
            <person name="Jenkins J."/>
            <person name="Shu S."/>
            <person name="Sims D."/>
            <person name="Kennedy M."/>
            <person name="Amirebrahimi M."/>
            <person name="Weers B.D."/>
            <person name="McKinley B."/>
            <person name="Mattison A."/>
            <person name="Morishige D.T."/>
            <person name="Grimwood J."/>
            <person name="Schmutz J."/>
            <person name="Mullet J.E."/>
        </authorList>
    </citation>
    <scope>NUCLEOTIDE SEQUENCE [LARGE SCALE GENOMIC DNA]</scope>
    <source>
        <strain evidence="2">cv. BTx623</strain>
    </source>
</reference>
<gene>
    <name evidence="1" type="ORF">SORBI_3001G230801</name>
</gene>
<keyword evidence="2" id="KW-1185">Reference proteome</keyword>